<dbReference type="Gene3D" id="2.40.320.10">
    <property type="entry name" value="Hypothetical Protein Pfu-838710-001"/>
    <property type="match status" value="1"/>
</dbReference>
<dbReference type="InterPro" id="IPR033469">
    <property type="entry name" value="CYTH-like_dom_sf"/>
</dbReference>
<dbReference type="PANTHER" id="PTHR39569">
    <property type="entry name" value="INORGANIC TRIPHOSPHATASE"/>
    <property type="match status" value="1"/>
</dbReference>
<keyword evidence="3" id="KW-1185">Reference proteome</keyword>
<feature type="domain" description="CYTH" evidence="1">
    <location>
        <begin position="1"/>
        <end position="202"/>
    </location>
</feature>
<dbReference type="InterPro" id="IPR023577">
    <property type="entry name" value="CYTH_domain"/>
</dbReference>
<protein>
    <submittedName>
        <fullName evidence="2">Inorganic triphosphatase</fullName>
    </submittedName>
</protein>
<evidence type="ECO:0000259" key="1">
    <source>
        <dbReference type="PROSITE" id="PS51707"/>
    </source>
</evidence>
<dbReference type="PANTHER" id="PTHR39569:SF1">
    <property type="entry name" value="INORGANIC TRIPHOSPHATASE"/>
    <property type="match status" value="1"/>
</dbReference>
<dbReference type="Pfam" id="PF01928">
    <property type="entry name" value="CYTH"/>
    <property type="match status" value="1"/>
</dbReference>
<dbReference type="CDD" id="cd07756">
    <property type="entry name" value="CYTH-like_Pase_CHAD"/>
    <property type="match status" value="1"/>
</dbReference>
<evidence type="ECO:0000313" key="2">
    <source>
        <dbReference type="EMBL" id="MFC4700530.1"/>
    </source>
</evidence>
<dbReference type="Proteomes" id="UP001595897">
    <property type="component" value="Unassembled WGS sequence"/>
</dbReference>
<dbReference type="RefSeq" id="WP_382408013.1">
    <property type="nucleotide sequence ID" value="NZ_JBHSGU010000002.1"/>
</dbReference>
<proteinExistence type="predicted"/>
<dbReference type="SMART" id="SM01118">
    <property type="entry name" value="CYTH"/>
    <property type="match status" value="1"/>
</dbReference>
<reference evidence="3" key="1">
    <citation type="journal article" date="2019" name="Int. J. Syst. Evol. Microbiol.">
        <title>The Global Catalogue of Microorganisms (GCM) 10K type strain sequencing project: providing services to taxonomists for standard genome sequencing and annotation.</title>
        <authorList>
            <consortium name="The Broad Institute Genomics Platform"/>
            <consortium name="The Broad Institute Genome Sequencing Center for Infectious Disease"/>
            <person name="Wu L."/>
            <person name="Ma J."/>
        </authorList>
    </citation>
    <scope>NUCLEOTIDE SEQUENCE [LARGE SCALE GENOMIC DNA]</scope>
    <source>
        <strain evidence="3">KACC 12507</strain>
    </source>
</reference>
<comment type="caution">
    <text evidence="2">The sequence shown here is derived from an EMBL/GenBank/DDBJ whole genome shotgun (WGS) entry which is preliminary data.</text>
</comment>
<evidence type="ECO:0000313" key="3">
    <source>
        <dbReference type="Proteomes" id="UP001595897"/>
    </source>
</evidence>
<dbReference type="PROSITE" id="PS51707">
    <property type="entry name" value="CYTH"/>
    <property type="match status" value="1"/>
</dbReference>
<accession>A0ABV9LW91</accession>
<gene>
    <name evidence="2" type="ORF">ACFO4O_10195</name>
</gene>
<dbReference type="InterPro" id="IPR039013">
    <property type="entry name" value="YgiF"/>
</dbReference>
<name>A0ABV9LW91_9ALTE</name>
<dbReference type="EMBL" id="JBHSGU010000002">
    <property type="protein sequence ID" value="MFC4700530.1"/>
    <property type="molecule type" value="Genomic_DNA"/>
</dbReference>
<sequence length="496" mass="56113">MEIELKLAVEDGALASIESDFLPTLDASVARTEKAVFNDYYDTPDYTLGKRRMGFRVRSTDGQFEQTVKTQGQVQGGLHQRPEYNLALSSPVPDLTRFPKDIWGDDFDVEAIGRRLSKLFTTHFTRTQFDIKTDAGHVELVLDIGEVSRGDNTLPIQEIELELKSGAPKLLFDIAQGLAKVMPVRLSNITKAARGYQLVQGARPNVQSLPKFLSLLADDTTEAGFCKAIECALAHWQYHQGLFLQTQDAKALTQVREALLLLMQSVSLYLPVLQSDSLLVLHKKLLSMVQQWSWQKDLISIHQLRSKKGAFCKRVPKNSQLVNYLLGRREGLLLAYKPKELLLSSLSSDIQLSASRLLIEKPWRTQTDGAQIPVKKHANGWLSQSWQTLMQSLPRNGKMDAVKYLSIEILLKQSLLNGFLLGDLFADSRGHFRAPWLDLLQGIEELKALAFLKDAMHECEVDDPLDFQKWMQQKSESLLAVMERSREIAMDAEVYW</sequence>
<dbReference type="SUPFAM" id="SSF55154">
    <property type="entry name" value="CYTH-like phosphatases"/>
    <property type="match status" value="1"/>
</dbReference>
<organism evidence="2 3">
    <name type="scientific">Glaciecola siphonariae</name>
    <dbReference type="NCBI Taxonomy" id="521012"/>
    <lineage>
        <taxon>Bacteria</taxon>
        <taxon>Pseudomonadati</taxon>
        <taxon>Pseudomonadota</taxon>
        <taxon>Gammaproteobacteria</taxon>
        <taxon>Alteromonadales</taxon>
        <taxon>Alteromonadaceae</taxon>
        <taxon>Glaciecola</taxon>
    </lineage>
</organism>